<dbReference type="Proteomes" id="UP001470230">
    <property type="component" value="Unassembled WGS sequence"/>
</dbReference>
<organism evidence="1 2">
    <name type="scientific">Tritrichomonas musculus</name>
    <dbReference type="NCBI Taxonomy" id="1915356"/>
    <lineage>
        <taxon>Eukaryota</taxon>
        <taxon>Metamonada</taxon>
        <taxon>Parabasalia</taxon>
        <taxon>Tritrichomonadida</taxon>
        <taxon>Tritrichomonadidae</taxon>
        <taxon>Tritrichomonas</taxon>
    </lineage>
</organism>
<dbReference type="EMBL" id="JAPFFF010000004">
    <property type="protein sequence ID" value="KAK8891506.1"/>
    <property type="molecule type" value="Genomic_DNA"/>
</dbReference>
<name>A0ABR2KK94_9EUKA</name>
<accession>A0ABR2KK94</accession>
<evidence type="ECO:0000313" key="2">
    <source>
        <dbReference type="Proteomes" id="UP001470230"/>
    </source>
</evidence>
<comment type="caution">
    <text evidence="1">The sequence shown here is derived from an EMBL/GenBank/DDBJ whole genome shotgun (WGS) entry which is preliminary data.</text>
</comment>
<protein>
    <submittedName>
        <fullName evidence="1">Uncharacterized protein</fullName>
    </submittedName>
</protein>
<keyword evidence="2" id="KW-1185">Reference proteome</keyword>
<gene>
    <name evidence="1" type="ORF">M9Y10_028716</name>
</gene>
<sequence>MISFNLATFSMRICTSFILNFIMSIITTSNPPLATVELGQHVRLSVYLLVNPSCNFQTLGQFIKFESKENLNQHSLISSVWRATSIQNSIFNGITSVFLFHFYPVDSTVTKFQITITPENPNKVDFMKISQETSQGPIRLDINELSKHKHFFTTFKFLSRFEKNPHINLSWEYTCEQKTTSSTSTSFSLSVSPPFFCDLKIAKVRNEGVLLEVTLCNMSKYIARNVRLEVIPSNSYVVDESELLISDFLLPLSRVSSVYPLELQRGEGTFSTKILESLTVKWSTGFEENCSMPLDISQLEEQTKPRYPVAISMIGSPQTQKLLTPFSVKFDIHNTTAEERVFAINVDAKKETGLLPYGIHVFTTELLPAKGSQRIVMEFIALKQGLLPYPELIISTANFNEFRIDPENGVLILADLSEPT</sequence>
<reference evidence="1 2" key="1">
    <citation type="submission" date="2024-04" db="EMBL/GenBank/DDBJ databases">
        <title>Tritrichomonas musculus Genome.</title>
        <authorList>
            <person name="Alves-Ferreira E."/>
            <person name="Grigg M."/>
            <person name="Lorenzi H."/>
            <person name="Galac M."/>
        </authorList>
    </citation>
    <scope>NUCLEOTIDE SEQUENCE [LARGE SCALE GENOMIC DNA]</scope>
    <source>
        <strain evidence="1 2">EAF2021</strain>
    </source>
</reference>
<proteinExistence type="predicted"/>
<evidence type="ECO:0000313" key="1">
    <source>
        <dbReference type="EMBL" id="KAK8891506.1"/>
    </source>
</evidence>